<proteinExistence type="predicted"/>
<gene>
    <name evidence="1" type="ORF">DCW74_03620</name>
</gene>
<evidence type="ECO:0000313" key="2">
    <source>
        <dbReference type="Proteomes" id="UP000263517"/>
    </source>
</evidence>
<sequence>MKDMVLNDEMMKNVAANVGVEVSTLRVRAETVLDEQGPAWRNAGKNDEECGVFALRVAARQLASESAKLKRSGAESLKGMFISVPRYKDWGQLLYRKMDSTLKMADEDARESLVTQGKVVIFTDNYDGTYTRAINPSLRNKVVFEADYDEDSVTELPKNYKQLDESTYYYIVWDSKSPTFPSGDANFKYGAPRPTKELERTMIFATADGPVTIKASGSVAEDAPPTFVPCTYAVRMGKNGVGYAKAGVSVFNRDDSLAS</sequence>
<feature type="non-terminal residue" evidence="1">
    <location>
        <position position="259"/>
    </location>
</feature>
<accession>A0A350P0J0</accession>
<dbReference type="AlphaFoldDB" id="A0A350P0J0"/>
<comment type="caution">
    <text evidence="1">The sequence shown here is derived from an EMBL/GenBank/DDBJ whole genome shotgun (WGS) entry which is preliminary data.</text>
</comment>
<dbReference type="EMBL" id="DNAN01000122">
    <property type="protein sequence ID" value="HAW74807.1"/>
    <property type="molecule type" value="Genomic_DNA"/>
</dbReference>
<protein>
    <submittedName>
        <fullName evidence="1">Uncharacterized protein</fullName>
    </submittedName>
</protein>
<dbReference type="Proteomes" id="UP000263517">
    <property type="component" value="Unassembled WGS sequence"/>
</dbReference>
<reference evidence="1 2" key="1">
    <citation type="journal article" date="2018" name="Nat. Biotechnol.">
        <title>A standardized bacterial taxonomy based on genome phylogeny substantially revises the tree of life.</title>
        <authorList>
            <person name="Parks D.H."/>
            <person name="Chuvochina M."/>
            <person name="Waite D.W."/>
            <person name="Rinke C."/>
            <person name="Skarshewski A."/>
            <person name="Chaumeil P.A."/>
            <person name="Hugenholtz P."/>
        </authorList>
    </citation>
    <scope>NUCLEOTIDE SEQUENCE [LARGE SCALE GENOMIC DNA]</scope>
    <source>
        <strain evidence="1">UBA11978</strain>
    </source>
</reference>
<name>A0A350P0J0_9ALTE</name>
<organism evidence="1 2">
    <name type="scientific">Alteromonas australica</name>
    <dbReference type="NCBI Taxonomy" id="589873"/>
    <lineage>
        <taxon>Bacteria</taxon>
        <taxon>Pseudomonadati</taxon>
        <taxon>Pseudomonadota</taxon>
        <taxon>Gammaproteobacteria</taxon>
        <taxon>Alteromonadales</taxon>
        <taxon>Alteromonadaceae</taxon>
        <taxon>Alteromonas/Salinimonas group</taxon>
        <taxon>Alteromonas</taxon>
    </lineage>
</organism>
<evidence type="ECO:0000313" key="1">
    <source>
        <dbReference type="EMBL" id="HAW74807.1"/>
    </source>
</evidence>